<dbReference type="RefSeq" id="WP_338093752.1">
    <property type="nucleotide sequence ID" value="NZ_JAWDKA010000002.1"/>
</dbReference>
<proteinExistence type="predicted"/>
<evidence type="ECO:0000313" key="2">
    <source>
        <dbReference type="Proteomes" id="UP001273136"/>
    </source>
</evidence>
<comment type="caution">
    <text evidence="1">The sequence shown here is derived from an EMBL/GenBank/DDBJ whole genome shotgun (WGS) entry which is preliminary data.</text>
</comment>
<sequence>MVVPCLTCTALDKHEYSMNNESGSYEYHVSCSRGIVVPDPMPKEGFVCEQYENKLAVLPRVRRSSCAVEIRRD</sequence>
<name>A0AAE4MBV6_9EURY</name>
<dbReference type="EMBL" id="JAWDKA010000002">
    <property type="protein sequence ID" value="MDV0441359.1"/>
    <property type="molecule type" value="Genomic_DNA"/>
</dbReference>
<organism evidence="1 2">
    <name type="scientific">Methanorbis furvi</name>
    <dbReference type="NCBI Taxonomy" id="3028299"/>
    <lineage>
        <taxon>Archaea</taxon>
        <taxon>Methanobacteriati</taxon>
        <taxon>Methanobacteriota</taxon>
        <taxon>Stenosarchaea group</taxon>
        <taxon>Methanomicrobia</taxon>
        <taxon>Methanomicrobiales</taxon>
        <taxon>Methanocorpusculaceae</taxon>
        <taxon>Methanorbis</taxon>
    </lineage>
</organism>
<dbReference type="AlphaFoldDB" id="A0AAE4MBV6"/>
<reference evidence="1" key="1">
    <citation type="submission" date="2023-06" db="EMBL/GenBank/DDBJ databases">
        <title>Genome sequence of Methancorpusculaceae sp. Ag1.</title>
        <authorList>
            <person name="Protasov E."/>
            <person name="Platt K."/>
            <person name="Poehlein A."/>
            <person name="Daniel R."/>
            <person name="Brune A."/>
        </authorList>
    </citation>
    <scope>NUCLEOTIDE SEQUENCE</scope>
    <source>
        <strain evidence="1">Ag1</strain>
    </source>
</reference>
<accession>A0AAE4MBV6</accession>
<gene>
    <name evidence="1" type="ORF">McpAg1_05450</name>
</gene>
<dbReference type="Proteomes" id="UP001273136">
    <property type="component" value="Unassembled WGS sequence"/>
</dbReference>
<evidence type="ECO:0000313" key="1">
    <source>
        <dbReference type="EMBL" id="MDV0441359.1"/>
    </source>
</evidence>
<protein>
    <submittedName>
        <fullName evidence="1">Uncharacterized protein</fullName>
    </submittedName>
</protein>
<keyword evidence="2" id="KW-1185">Reference proteome</keyword>